<feature type="region of interest" description="Disordered" evidence="1">
    <location>
        <begin position="38"/>
        <end position="63"/>
    </location>
</feature>
<gene>
    <name evidence="2" type="ORF">LR48_Vigan09g048500</name>
</gene>
<proteinExistence type="predicted"/>
<reference evidence="3" key="1">
    <citation type="journal article" date="2015" name="Proc. Natl. Acad. Sci. U.S.A.">
        <title>Genome sequencing of adzuki bean (Vigna angularis) provides insight into high starch and low fat accumulation and domestication.</title>
        <authorList>
            <person name="Yang K."/>
            <person name="Tian Z."/>
            <person name="Chen C."/>
            <person name="Luo L."/>
            <person name="Zhao B."/>
            <person name="Wang Z."/>
            <person name="Yu L."/>
            <person name="Li Y."/>
            <person name="Sun Y."/>
            <person name="Li W."/>
            <person name="Chen Y."/>
            <person name="Li Y."/>
            <person name="Zhang Y."/>
            <person name="Ai D."/>
            <person name="Zhao J."/>
            <person name="Shang C."/>
            <person name="Ma Y."/>
            <person name="Wu B."/>
            <person name="Wang M."/>
            <person name="Gao L."/>
            <person name="Sun D."/>
            <person name="Zhang P."/>
            <person name="Guo F."/>
            <person name="Wang W."/>
            <person name="Li Y."/>
            <person name="Wang J."/>
            <person name="Varshney R.K."/>
            <person name="Wang J."/>
            <person name="Ling H.Q."/>
            <person name="Wan P."/>
        </authorList>
    </citation>
    <scope>NUCLEOTIDE SEQUENCE</scope>
    <source>
        <strain evidence="3">cv. Jingnong 6</strain>
    </source>
</reference>
<dbReference type="EMBL" id="CM003379">
    <property type="protein sequence ID" value="KOM51826.1"/>
    <property type="molecule type" value="Genomic_DNA"/>
</dbReference>
<dbReference type="Proteomes" id="UP000053144">
    <property type="component" value="Chromosome 9"/>
</dbReference>
<accession>A0A0L9V9R8</accession>
<dbReference type="AlphaFoldDB" id="A0A0L9V9R8"/>
<name>A0A0L9V9R8_PHAAN</name>
<dbReference type="Gramene" id="KOM51826">
    <property type="protein sequence ID" value="KOM51826"/>
    <property type="gene ID" value="LR48_Vigan09g048500"/>
</dbReference>
<protein>
    <submittedName>
        <fullName evidence="2">Uncharacterized protein</fullName>
    </submittedName>
</protein>
<organism evidence="2 3">
    <name type="scientific">Phaseolus angularis</name>
    <name type="common">Azuki bean</name>
    <name type="synonym">Vigna angularis</name>
    <dbReference type="NCBI Taxonomy" id="3914"/>
    <lineage>
        <taxon>Eukaryota</taxon>
        <taxon>Viridiplantae</taxon>
        <taxon>Streptophyta</taxon>
        <taxon>Embryophyta</taxon>
        <taxon>Tracheophyta</taxon>
        <taxon>Spermatophyta</taxon>
        <taxon>Magnoliopsida</taxon>
        <taxon>eudicotyledons</taxon>
        <taxon>Gunneridae</taxon>
        <taxon>Pentapetalae</taxon>
        <taxon>rosids</taxon>
        <taxon>fabids</taxon>
        <taxon>Fabales</taxon>
        <taxon>Fabaceae</taxon>
        <taxon>Papilionoideae</taxon>
        <taxon>50 kb inversion clade</taxon>
        <taxon>NPAAA clade</taxon>
        <taxon>indigoferoid/millettioid clade</taxon>
        <taxon>Phaseoleae</taxon>
        <taxon>Vigna</taxon>
    </lineage>
</organism>
<evidence type="ECO:0000313" key="2">
    <source>
        <dbReference type="EMBL" id="KOM51826.1"/>
    </source>
</evidence>
<sequence length="76" mass="8556">MKVMMLAVCEYGGWVFGRVKMAVVVGEYRGWAVTSSSERRDEEMDVGVTSSSERRDEEMDVGGDGEWSEVLKMIEV</sequence>
<evidence type="ECO:0000256" key="1">
    <source>
        <dbReference type="SAM" id="MobiDB-lite"/>
    </source>
</evidence>
<evidence type="ECO:0000313" key="3">
    <source>
        <dbReference type="Proteomes" id="UP000053144"/>
    </source>
</evidence>